<reference evidence="2" key="1">
    <citation type="journal article" date="2023" name="Plant J.">
        <title>Genome sequences and population genomics provide insights into the demographic history, inbreeding, and mutation load of two 'living fossil' tree species of Dipteronia.</title>
        <authorList>
            <person name="Feng Y."/>
            <person name="Comes H.P."/>
            <person name="Chen J."/>
            <person name="Zhu S."/>
            <person name="Lu R."/>
            <person name="Zhang X."/>
            <person name="Li P."/>
            <person name="Qiu J."/>
            <person name="Olsen K.M."/>
            <person name="Qiu Y."/>
        </authorList>
    </citation>
    <scope>NUCLEOTIDE SEQUENCE</scope>
    <source>
        <strain evidence="2">KIB01</strain>
    </source>
</reference>
<name>A0AAE0CKW0_9ROSI</name>
<accession>A0AAE0CKW0</accession>
<feature type="region of interest" description="Disordered" evidence="1">
    <location>
        <begin position="125"/>
        <end position="157"/>
    </location>
</feature>
<evidence type="ECO:0000313" key="3">
    <source>
        <dbReference type="Proteomes" id="UP001280121"/>
    </source>
</evidence>
<evidence type="ECO:0000256" key="1">
    <source>
        <dbReference type="SAM" id="MobiDB-lite"/>
    </source>
</evidence>
<dbReference type="AlphaFoldDB" id="A0AAE0CKW0"/>
<keyword evidence="3" id="KW-1185">Reference proteome</keyword>
<sequence length="157" mass="17855">MVIIFGGGVDGFGEKIQEKEMGREKREKNLVYQFTEFDRTLYDVIISSLVKTKSDRRKYRLQRDSDVRFILLDQTVVPEAVPSRISHIPIKVHVAPFPPPFATVLESVPSTQQLGLRTEVPIWDGDSGFPDTCETDEQERVDGTDSYTLDGDEIHEP</sequence>
<dbReference type="Proteomes" id="UP001280121">
    <property type="component" value="Unassembled WGS sequence"/>
</dbReference>
<gene>
    <name evidence="2" type="ORF">Ddye_007992</name>
</gene>
<comment type="caution">
    <text evidence="2">The sequence shown here is derived from an EMBL/GenBank/DDBJ whole genome shotgun (WGS) entry which is preliminary data.</text>
</comment>
<dbReference type="EMBL" id="JANJYI010000003">
    <property type="protein sequence ID" value="KAK2654940.1"/>
    <property type="molecule type" value="Genomic_DNA"/>
</dbReference>
<protein>
    <submittedName>
        <fullName evidence="2">Uncharacterized protein</fullName>
    </submittedName>
</protein>
<organism evidence="2 3">
    <name type="scientific">Dipteronia dyeriana</name>
    <dbReference type="NCBI Taxonomy" id="168575"/>
    <lineage>
        <taxon>Eukaryota</taxon>
        <taxon>Viridiplantae</taxon>
        <taxon>Streptophyta</taxon>
        <taxon>Embryophyta</taxon>
        <taxon>Tracheophyta</taxon>
        <taxon>Spermatophyta</taxon>
        <taxon>Magnoliopsida</taxon>
        <taxon>eudicotyledons</taxon>
        <taxon>Gunneridae</taxon>
        <taxon>Pentapetalae</taxon>
        <taxon>rosids</taxon>
        <taxon>malvids</taxon>
        <taxon>Sapindales</taxon>
        <taxon>Sapindaceae</taxon>
        <taxon>Hippocastanoideae</taxon>
        <taxon>Acereae</taxon>
        <taxon>Dipteronia</taxon>
    </lineage>
</organism>
<evidence type="ECO:0000313" key="2">
    <source>
        <dbReference type="EMBL" id="KAK2654940.1"/>
    </source>
</evidence>
<proteinExistence type="predicted"/>